<protein>
    <submittedName>
        <fullName evidence="3">Pimeloyl-ACP methyl ester carboxylesterase</fullName>
    </submittedName>
</protein>
<evidence type="ECO:0000256" key="1">
    <source>
        <dbReference type="SAM" id="Phobius"/>
    </source>
</evidence>
<feature type="transmembrane region" description="Helical" evidence="1">
    <location>
        <begin position="15"/>
        <end position="39"/>
    </location>
</feature>
<dbReference type="Pfam" id="PF00561">
    <property type="entry name" value="Abhydrolase_1"/>
    <property type="match status" value="1"/>
</dbReference>
<dbReference type="InterPro" id="IPR000073">
    <property type="entry name" value="AB_hydrolase_1"/>
</dbReference>
<dbReference type="PANTHER" id="PTHR46438:SF11">
    <property type="entry name" value="LIPASE-RELATED"/>
    <property type="match status" value="1"/>
</dbReference>
<reference evidence="3 4" key="1">
    <citation type="submission" date="2018-05" db="EMBL/GenBank/DDBJ databases">
        <title>Genomic Encyclopedia of Type Strains, Phase IV (KMG-IV): sequencing the most valuable type-strain genomes for metagenomic binning, comparative biology and taxonomic classification.</title>
        <authorList>
            <person name="Goeker M."/>
        </authorList>
    </citation>
    <scope>NUCLEOTIDE SEQUENCE [LARGE SCALE GENOMIC DNA]</scope>
    <source>
        <strain evidence="3 4">DSM 19792</strain>
    </source>
</reference>
<evidence type="ECO:0000313" key="4">
    <source>
        <dbReference type="Proteomes" id="UP000247792"/>
    </source>
</evidence>
<dbReference type="RefSeq" id="WP_110256360.1">
    <property type="nucleotide sequence ID" value="NZ_QJKB01000006.1"/>
</dbReference>
<proteinExistence type="predicted"/>
<dbReference type="OrthoDB" id="9799989at2"/>
<dbReference type="EMBL" id="QJKB01000006">
    <property type="protein sequence ID" value="PXX41918.1"/>
    <property type="molecule type" value="Genomic_DNA"/>
</dbReference>
<dbReference type="PANTHER" id="PTHR46438">
    <property type="entry name" value="ALPHA/BETA-HYDROLASES SUPERFAMILY PROTEIN"/>
    <property type="match status" value="1"/>
</dbReference>
<accession>A0A318J6E3</accession>
<keyword evidence="1" id="KW-1133">Transmembrane helix</keyword>
<dbReference type="Gene3D" id="3.40.50.1820">
    <property type="entry name" value="alpha/beta hydrolase"/>
    <property type="match status" value="1"/>
</dbReference>
<dbReference type="PRINTS" id="PR00111">
    <property type="entry name" value="ABHYDROLASE"/>
</dbReference>
<keyword evidence="4" id="KW-1185">Reference proteome</keyword>
<feature type="domain" description="AB hydrolase-1" evidence="2">
    <location>
        <begin position="79"/>
        <end position="313"/>
    </location>
</feature>
<evidence type="ECO:0000313" key="3">
    <source>
        <dbReference type="EMBL" id="PXX41918.1"/>
    </source>
</evidence>
<dbReference type="AlphaFoldDB" id="A0A318J6E3"/>
<evidence type="ECO:0000259" key="2">
    <source>
        <dbReference type="Pfam" id="PF00561"/>
    </source>
</evidence>
<keyword evidence="1" id="KW-0472">Membrane</keyword>
<organism evidence="3 4">
    <name type="scientific">Undibacterium pigrum</name>
    <dbReference type="NCBI Taxonomy" id="401470"/>
    <lineage>
        <taxon>Bacteria</taxon>
        <taxon>Pseudomonadati</taxon>
        <taxon>Pseudomonadota</taxon>
        <taxon>Betaproteobacteria</taxon>
        <taxon>Burkholderiales</taxon>
        <taxon>Oxalobacteraceae</taxon>
        <taxon>Undibacterium</taxon>
    </lineage>
</organism>
<dbReference type="Proteomes" id="UP000247792">
    <property type="component" value="Unassembled WGS sequence"/>
</dbReference>
<dbReference type="SUPFAM" id="SSF53474">
    <property type="entry name" value="alpha/beta-Hydrolases"/>
    <property type="match status" value="1"/>
</dbReference>
<comment type="caution">
    <text evidence="3">The sequence shown here is derived from an EMBL/GenBank/DDBJ whole genome shotgun (WGS) entry which is preliminary data.</text>
</comment>
<keyword evidence="1" id="KW-0812">Transmembrane</keyword>
<dbReference type="InterPro" id="IPR029058">
    <property type="entry name" value="AB_hydrolase_fold"/>
</dbReference>
<sequence>MQNTSSPGKRFLRRFFLFIAGLSLTILCLLGIALAIFWAPDKPVDELKARWAPPPSQFITVNGMSVHVRDEGKQDDPVPIILIHGTSASLHTWEAWVAELKGQHRVISMDIPAFGLTGPRADADYRSPTYARFILDLLDTMKVERCIIAGNSLGGEVAWQVAVAAPQRVERLILVDAGGYAFKSSSIPLGFRIARMPQVAWIAEHILPRRMMENSVKNVYGNPDKVTPALVDRYTAMTLREGNRHALSQRFQQTSSGAHAASIKNIHVPTLIIWGGQDRLIPPEYASKFNQDIAGSKLVIFDKLGHVPHEEDPAATVAVVKEFLK</sequence>
<name>A0A318J6E3_9BURK</name>
<gene>
    <name evidence="3" type="ORF">DFR42_10697</name>
</gene>